<accession>A0A1J6WZK5</accession>
<evidence type="ECO:0000256" key="3">
    <source>
        <dbReference type="RuleBase" id="RU003560"/>
    </source>
</evidence>
<dbReference type="Gene3D" id="3.90.1150.10">
    <property type="entry name" value="Aspartate Aminotransferase, domain 1"/>
    <property type="match status" value="1"/>
</dbReference>
<reference evidence="5 6" key="1">
    <citation type="submission" date="2016-09" db="EMBL/GenBank/DDBJ databases">
        <title>Bacillus aquimaris SAMM genome sequence reveals colonization and biosurfactant production capacities.</title>
        <authorList>
            <person name="Waghmode S.R."/>
            <person name="Suryavanshi M.V."/>
        </authorList>
    </citation>
    <scope>NUCLEOTIDE SEQUENCE [LARGE SCALE GENOMIC DNA]</scope>
    <source>
        <strain evidence="5 6">SAMM</strain>
    </source>
</reference>
<dbReference type="RefSeq" id="WP_071618717.1">
    <property type="nucleotide sequence ID" value="NZ_MINN01000085.1"/>
</dbReference>
<dbReference type="SUPFAM" id="SSF53383">
    <property type="entry name" value="PLP-dependent transferases"/>
    <property type="match status" value="1"/>
</dbReference>
<evidence type="ECO:0000256" key="4">
    <source>
        <dbReference type="SAM" id="Coils"/>
    </source>
</evidence>
<comment type="caution">
    <text evidence="5">The sequence shown here is derived from an EMBL/GenBank/DDBJ whole genome shotgun (WGS) entry which is preliminary data.</text>
</comment>
<gene>
    <name evidence="5" type="ORF">BHE18_09880</name>
</gene>
<keyword evidence="6" id="KW-1185">Reference proteome</keyword>
<evidence type="ECO:0000313" key="5">
    <source>
        <dbReference type="EMBL" id="OIU71329.1"/>
    </source>
</evidence>
<dbReference type="AlphaFoldDB" id="A0A1J6WZK5"/>
<feature type="coiled-coil region" evidence="4">
    <location>
        <begin position="415"/>
        <end position="445"/>
    </location>
</feature>
<sequence length="446" mass="48419">MPHSHLIKPLIGDHYPMIDYGKGIYLYDKSGREYVDACSGAVTANLGHGMEEIIQSIVEQGNKVAFVYRSQFSNQPAEDLAAFLHEKTGYPWSFFVNSGSEAVETAIKIALQHWQEKGMPSKRRILSRWLSYHGITFGALSASGHPVRRERFDSVIGDWPAIEPPYCSKCPFGKTYPSCGLACAEQLEIMISRIGAENIAAFMAEPIIGAAGGAITPPKDYYLRIKEICERNDILFISDEVMTGCGRTGTFMALEQWGVEADIAAVGKGLSAGYSPIAATLISDRVMNPILNGTRVVMSGHTFSGNPLSSAAALAVLKLIDSEKIIDGVDSKSTYLTNLLVKLKNEFSFVGEIRGKGLLLGIEFDPIGEAAGGSFTSSVVSAGVENGILLYPAAAGIDGRKGSAIILAPPLNSSKRELEEVYKRLRSTLQTIEKTREEVRNVRKTE</sequence>
<dbReference type="OrthoDB" id="9807885at2"/>
<keyword evidence="2 3" id="KW-0663">Pyridoxal phosphate</keyword>
<dbReference type="GO" id="GO:0008483">
    <property type="term" value="F:transaminase activity"/>
    <property type="evidence" value="ECO:0007669"/>
    <property type="project" value="InterPro"/>
</dbReference>
<proteinExistence type="inferred from homology"/>
<evidence type="ECO:0008006" key="7">
    <source>
        <dbReference type="Google" id="ProtNLM"/>
    </source>
</evidence>
<dbReference type="CDD" id="cd00610">
    <property type="entry name" value="OAT_like"/>
    <property type="match status" value="1"/>
</dbReference>
<dbReference type="NCBIfam" id="NF005375">
    <property type="entry name" value="PRK06917.1"/>
    <property type="match status" value="1"/>
</dbReference>
<protein>
    <recommendedName>
        <fullName evidence="7">Aspartate aminotransferase family protein</fullName>
    </recommendedName>
</protein>
<comment type="similarity">
    <text evidence="1 3">Belongs to the class-III pyridoxal-phosphate-dependent aminotransferase family.</text>
</comment>
<dbReference type="PANTHER" id="PTHR43094:SF1">
    <property type="entry name" value="AMINOTRANSFERASE CLASS-III"/>
    <property type="match status" value="1"/>
</dbReference>
<dbReference type="InterPro" id="IPR005814">
    <property type="entry name" value="Aminotrans_3"/>
</dbReference>
<dbReference type="InterPro" id="IPR049704">
    <property type="entry name" value="Aminotrans_3_PPA_site"/>
</dbReference>
<dbReference type="PANTHER" id="PTHR43094">
    <property type="entry name" value="AMINOTRANSFERASE"/>
    <property type="match status" value="1"/>
</dbReference>
<dbReference type="InterPro" id="IPR015424">
    <property type="entry name" value="PyrdxlP-dep_Trfase"/>
</dbReference>
<dbReference type="Proteomes" id="UP000182062">
    <property type="component" value="Unassembled WGS sequence"/>
</dbReference>
<dbReference type="Pfam" id="PF00202">
    <property type="entry name" value="Aminotran_3"/>
    <property type="match status" value="1"/>
</dbReference>
<organism evidence="5 6">
    <name type="scientific">Rossellomorea aquimaris</name>
    <dbReference type="NCBI Taxonomy" id="189382"/>
    <lineage>
        <taxon>Bacteria</taxon>
        <taxon>Bacillati</taxon>
        <taxon>Bacillota</taxon>
        <taxon>Bacilli</taxon>
        <taxon>Bacillales</taxon>
        <taxon>Bacillaceae</taxon>
        <taxon>Rossellomorea</taxon>
    </lineage>
</organism>
<dbReference type="EMBL" id="MINN01000085">
    <property type="protein sequence ID" value="OIU71329.1"/>
    <property type="molecule type" value="Genomic_DNA"/>
</dbReference>
<dbReference type="InterPro" id="IPR015422">
    <property type="entry name" value="PyrdxlP-dep_Trfase_small"/>
</dbReference>
<keyword evidence="4" id="KW-0175">Coiled coil</keyword>
<dbReference type="GO" id="GO:0030170">
    <property type="term" value="F:pyridoxal phosphate binding"/>
    <property type="evidence" value="ECO:0007669"/>
    <property type="project" value="InterPro"/>
</dbReference>
<dbReference type="PIRSF" id="PIRSF000521">
    <property type="entry name" value="Transaminase_4ab_Lys_Orn"/>
    <property type="match status" value="1"/>
</dbReference>
<evidence type="ECO:0000256" key="2">
    <source>
        <dbReference type="ARBA" id="ARBA00022898"/>
    </source>
</evidence>
<dbReference type="InterPro" id="IPR015421">
    <property type="entry name" value="PyrdxlP-dep_Trfase_major"/>
</dbReference>
<dbReference type="PROSITE" id="PS00600">
    <property type="entry name" value="AA_TRANSFER_CLASS_3"/>
    <property type="match status" value="1"/>
</dbReference>
<evidence type="ECO:0000313" key="6">
    <source>
        <dbReference type="Proteomes" id="UP000182062"/>
    </source>
</evidence>
<name>A0A1J6WZK5_9BACI</name>
<evidence type="ECO:0000256" key="1">
    <source>
        <dbReference type="ARBA" id="ARBA00008954"/>
    </source>
</evidence>
<dbReference type="Gene3D" id="3.40.640.10">
    <property type="entry name" value="Type I PLP-dependent aspartate aminotransferase-like (Major domain)"/>
    <property type="match status" value="1"/>
</dbReference>